<organism evidence="3 4">
    <name type="scientific">Cercopithifilaria johnstoni</name>
    <dbReference type="NCBI Taxonomy" id="2874296"/>
    <lineage>
        <taxon>Eukaryota</taxon>
        <taxon>Metazoa</taxon>
        <taxon>Ecdysozoa</taxon>
        <taxon>Nematoda</taxon>
        <taxon>Chromadorea</taxon>
        <taxon>Rhabditida</taxon>
        <taxon>Spirurina</taxon>
        <taxon>Spiruromorpha</taxon>
        <taxon>Filarioidea</taxon>
        <taxon>Onchocercidae</taxon>
        <taxon>Cercopithifilaria</taxon>
    </lineage>
</organism>
<dbReference type="GO" id="GO:0008270">
    <property type="term" value="F:zinc ion binding"/>
    <property type="evidence" value="ECO:0007669"/>
    <property type="project" value="UniProtKB-KW"/>
</dbReference>
<comment type="caution">
    <text evidence="3">The sequence shown here is derived from an EMBL/GenBank/DDBJ whole genome shotgun (WGS) entry which is preliminary data.</text>
</comment>
<name>A0A8J2M6P1_9BILA</name>
<gene>
    <name evidence="3" type="ORF">CJOHNSTONI_LOCUS5944</name>
</gene>
<feature type="region of interest" description="Disordered" evidence="2">
    <location>
        <begin position="234"/>
        <end position="254"/>
    </location>
</feature>
<keyword evidence="1" id="KW-0479">Metal-binding</keyword>
<evidence type="ECO:0000313" key="4">
    <source>
        <dbReference type="Proteomes" id="UP000746747"/>
    </source>
</evidence>
<dbReference type="InterPro" id="IPR051282">
    <property type="entry name" value="Arf-GAP_GTPase_ANK_PH"/>
</dbReference>
<dbReference type="SMART" id="SM00173">
    <property type="entry name" value="RAS"/>
    <property type="match status" value="1"/>
</dbReference>
<evidence type="ECO:0008006" key="5">
    <source>
        <dbReference type="Google" id="ProtNLM"/>
    </source>
</evidence>
<dbReference type="PROSITE" id="PS51421">
    <property type="entry name" value="RAS"/>
    <property type="match status" value="1"/>
</dbReference>
<feature type="region of interest" description="Disordered" evidence="2">
    <location>
        <begin position="168"/>
        <end position="189"/>
    </location>
</feature>
<evidence type="ECO:0000313" key="3">
    <source>
        <dbReference type="EMBL" id="CAG9535978.1"/>
    </source>
</evidence>
<dbReference type="AlphaFoldDB" id="A0A8J2M6P1"/>
<dbReference type="PANTHER" id="PTHR45819:SF5">
    <property type="entry name" value="CENTAURIN-GAMMA-1A"/>
    <property type="match status" value="1"/>
</dbReference>
<dbReference type="GO" id="GO:0005525">
    <property type="term" value="F:GTP binding"/>
    <property type="evidence" value="ECO:0007669"/>
    <property type="project" value="InterPro"/>
</dbReference>
<dbReference type="InterPro" id="IPR027417">
    <property type="entry name" value="P-loop_NTPase"/>
</dbReference>
<dbReference type="PANTHER" id="PTHR45819">
    <property type="entry name" value="CENTAURIN-GAMMA-1A"/>
    <property type="match status" value="1"/>
</dbReference>
<dbReference type="Pfam" id="PF00071">
    <property type="entry name" value="Ras"/>
    <property type="match status" value="1"/>
</dbReference>
<keyword evidence="1" id="KW-0862">Zinc</keyword>
<reference evidence="3" key="1">
    <citation type="submission" date="2021-09" db="EMBL/GenBank/DDBJ databases">
        <authorList>
            <consortium name="Pathogen Informatics"/>
        </authorList>
    </citation>
    <scope>NUCLEOTIDE SEQUENCE</scope>
</reference>
<dbReference type="EMBL" id="CAKAEH010001417">
    <property type="protein sequence ID" value="CAG9535978.1"/>
    <property type="molecule type" value="Genomic_DNA"/>
</dbReference>
<dbReference type="FunFam" id="3.40.50.300:FF:000178">
    <property type="entry name" value="Arf-GAP with GTPase, ANK repeat and PH domain-containing protein 1"/>
    <property type="match status" value="1"/>
</dbReference>
<dbReference type="OrthoDB" id="6136903at2759"/>
<dbReference type="GO" id="GO:0005096">
    <property type="term" value="F:GTPase activator activity"/>
    <property type="evidence" value="ECO:0007669"/>
    <property type="project" value="TreeGrafter"/>
</dbReference>
<dbReference type="Proteomes" id="UP000746747">
    <property type="component" value="Unassembled WGS sequence"/>
</dbReference>
<sequence>GLVGSLHSGKTSLVHRYLTGAYTNEESPEGGRFKKEVVLDGQSYLLLIRDEGSAAPDYQFAQWIDAVIFVFSLESQESIETALHYYQQMAKFRNVNEIPVMMVATQDAVTESNPRVISEQEGRQMAKNLPKCSAYYETCSTYGLNVDRVFKDACQKILQQRLRLLGNFSNSTGTPTPTATPTTTTTSTLSTFHSNNSNDYRNSNYQDLAHSNGYNSKITSYHHQRSISALPLQEHLQQQQQQRQTGSGTAGYHRNNIYYSSNNAVQLPTSYAYHRENSALNAGYLSTIVLNYWL</sequence>
<keyword evidence="4" id="KW-1185">Reference proteome</keyword>
<evidence type="ECO:0000256" key="1">
    <source>
        <dbReference type="ARBA" id="ARBA00022771"/>
    </source>
</evidence>
<evidence type="ECO:0000256" key="2">
    <source>
        <dbReference type="SAM" id="MobiDB-lite"/>
    </source>
</evidence>
<dbReference type="SUPFAM" id="SSF52540">
    <property type="entry name" value="P-loop containing nucleoside triphosphate hydrolases"/>
    <property type="match status" value="1"/>
</dbReference>
<dbReference type="Gene3D" id="3.40.50.300">
    <property type="entry name" value="P-loop containing nucleotide triphosphate hydrolases"/>
    <property type="match status" value="1"/>
</dbReference>
<proteinExistence type="predicted"/>
<feature type="non-terminal residue" evidence="3">
    <location>
        <position position="1"/>
    </location>
</feature>
<feature type="compositionally biased region" description="Low complexity" evidence="2">
    <location>
        <begin position="169"/>
        <end position="189"/>
    </location>
</feature>
<keyword evidence="1" id="KW-0863">Zinc-finger</keyword>
<dbReference type="InterPro" id="IPR001806">
    <property type="entry name" value="Small_GTPase"/>
</dbReference>
<dbReference type="GO" id="GO:0003924">
    <property type="term" value="F:GTPase activity"/>
    <property type="evidence" value="ECO:0007669"/>
    <property type="project" value="InterPro"/>
</dbReference>
<accession>A0A8J2M6P1</accession>
<dbReference type="SMART" id="SM00175">
    <property type="entry name" value="RAB"/>
    <property type="match status" value="1"/>
</dbReference>
<dbReference type="PROSITE" id="PS51419">
    <property type="entry name" value="RAB"/>
    <property type="match status" value="1"/>
</dbReference>
<protein>
    <recommendedName>
        <fullName evidence="5">Centaurin-gamma-1A</fullName>
    </recommendedName>
</protein>